<dbReference type="GO" id="GO:0008033">
    <property type="term" value="P:tRNA processing"/>
    <property type="evidence" value="ECO:0007669"/>
    <property type="project" value="UniProtKB-KW"/>
</dbReference>
<dbReference type="GO" id="GO:0000049">
    <property type="term" value="F:tRNA binding"/>
    <property type="evidence" value="ECO:0007669"/>
    <property type="project" value="UniProtKB-KW"/>
</dbReference>
<keyword evidence="4" id="KW-0820">tRNA-binding</keyword>
<evidence type="ECO:0000256" key="1">
    <source>
        <dbReference type="ARBA" id="ARBA00003986"/>
    </source>
</evidence>
<evidence type="ECO:0000256" key="11">
    <source>
        <dbReference type="ARBA" id="ARBA00049564"/>
    </source>
</evidence>
<gene>
    <name evidence="15" type="ORF">EPH_0074100</name>
</gene>
<dbReference type="InterPro" id="IPR004506">
    <property type="entry name" value="MnmA-like"/>
</dbReference>
<dbReference type="InterPro" id="IPR046884">
    <property type="entry name" value="MnmA-like_central"/>
</dbReference>
<evidence type="ECO:0000256" key="4">
    <source>
        <dbReference type="ARBA" id="ARBA00022555"/>
    </source>
</evidence>
<evidence type="ECO:0000259" key="14">
    <source>
        <dbReference type="Pfam" id="PF20259"/>
    </source>
</evidence>
<evidence type="ECO:0000256" key="6">
    <source>
        <dbReference type="ARBA" id="ARBA00022694"/>
    </source>
</evidence>
<dbReference type="Pfam" id="PF03054">
    <property type="entry name" value="tRNA_Me_trans"/>
    <property type="match status" value="1"/>
</dbReference>
<comment type="catalytic activity">
    <reaction evidence="11">
        <text>5-taurinomethyluridine(34) in tRNA + S-sulfanyl-L-cysteinyl-[protein] + AH2 + ATP = 5-taurinomethyl-2-thiouridine(34) in tRNA + L-cysteinyl-[protein] + A + AMP + diphosphate + H(+)</text>
        <dbReference type="Rhea" id="RHEA:47040"/>
        <dbReference type="Rhea" id="RHEA-COMP:10131"/>
        <dbReference type="Rhea" id="RHEA-COMP:11726"/>
        <dbReference type="Rhea" id="RHEA-COMP:11732"/>
        <dbReference type="Rhea" id="RHEA-COMP:11733"/>
        <dbReference type="ChEBI" id="CHEBI:13193"/>
        <dbReference type="ChEBI" id="CHEBI:15378"/>
        <dbReference type="ChEBI" id="CHEBI:17499"/>
        <dbReference type="ChEBI" id="CHEBI:29950"/>
        <dbReference type="ChEBI" id="CHEBI:30616"/>
        <dbReference type="ChEBI" id="CHEBI:33019"/>
        <dbReference type="ChEBI" id="CHEBI:61963"/>
        <dbReference type="ChEBI" id="CHEBI:87171"/>
        <dbReference type="ChEBI" id="CHEBI:87172"/>
        <dbReference type="ChEBI" id="CHEBI:456215"/>
        <dbReference type="EC" id="2.8.1.14"/>
    </reaction>
</comment>
<dbReference type="Proteomes" id="UP000018201">
    <property type="component" value="Unassembled WGS sequence"/>
</dbReference>
<dbReference type="AlphaFoldDB" id="U6H7D5"/>
<dbReference type="EC" id="2.8.1.14" evidence="3"/>
<protein>
    <recommendedName>
        <fullName evidence="3">tRNA-5-taurinomethyluridine 2-sulfurtransferase</fullName>
        <ecNumber evidence="3">2.8.1.14</ecNumber>
    </recommendedName>
</protein>
<feature type="compositionally biased region" description="Polar residues" evidence="12">
    <location>
        <begin position="313"/>
        <end position="324"/>
    </location>
</feature>
<evidence type="ECO:0000313" key="15">
    <source>
        <dbReference type="EMBL" id="CDI86594.1"/>
    </source>
</evidence>
<dbReference type="OrthoDB" id="3685at2759"/>
<organism evidence="15 16">
    <name type="scientific">Eimeria praecox</name>
    <dbReference type="NCBI Taxonomy" id="51316"/>
    <lineage>
        <taxon>Eukaryota</taxon>
        <taxon>Sar</taxon>
        <taxon>Alveolata</taxon>
        <taxon>Apicomplexa</taxon>
        <taxon>Conoidasida</taxon>
        <taxon>Coccidia</taxon>
        <taxon>Eucoccidiorida</taxon>
        <taxon>Eimeriorina</taxon>
        <taxon>Eimeriidae</taxon>
        <taxon>Eimeria</taxon>
    </lineage>
</organism>
<evidence type="ECO:0000256" key="9">
    <source>
        <dbReference type="ARBA" id="ARBA00022884"/>
    </source>
</evidence>
<evidence type="ECO:0000256" key="3">
    <source>
        <dbReference type="ARBA" id="ARBA00011953"/>
    </source>
</evidence>
<keyword evidence="15" id="KW-0489">Methyltransferase</keyword>
<dbReference type="VEuPathDB" id="ToxoDB:EPH_0074100"/>
<dbReference type="GO" id="GO:0008168">
    <property type="term" value="F:methyltransferase activity"/>
    <property type="evidence" value="ECO:0007669"/>
    <property type="project" value="UniProtKB-KW"/>
</dbReference>
<evidence type="ECO:0000256" key="5">
    <source>
        <dbReference type="ARBA" id="ARBA00022679"/>
    </source>
</evidence>
<dbReference type="Gene3D" id="3.40.50.620">
    <property type="entry name" value="HUPs"/>
    <property type="match status" value="1"/>
</dbReference>
<accession>U6H7D5</accession>
<proteinExistence type="inferred from homology"/>
<evidence type="ECO:0000256" key="10">
    <source>
        <dbReference type="ARBA" id="ARBA00023157"/>
    </source>
</evidence>
<dbReference type="Pfam" id="PF20259">
    <property type="entry name" value="tRNA_Me_trans_M"/>
    <property type="match status" value="1"/>
</dbReference>
<dbReference type="Gene3D" id="3.90.1010.10">
    <property type="match status" value="1"/>
</dbReference>
<evidence type="ECO:0000256" key="12">
    <source>
        <dbReference type="SAM" id="MobiDB-lite"/>
    </source>
</evidence>
<name>U6H7D5_9EIME</name>
<feature type="region of interest" description="Disordered" evidence="12">
    <location>
        <begin position="82"/>
        <end position="112"/>
    </location>
</feature>
<keyword evidence="6" id="KW-0819">tRNA processing</keyword>
<dbReference type="SUPFAM" id="SSF52402">
    <property type="entry name" value="Adenine nucleotide alpha hydrolases-like"/>
    <property type="match status" value="1"/>
</dbReference>
<keyword evidence="8" id="KW-0067">ATP-binding</keyword>
<feature type="region of interest" description="Disordered" evidence="12">
    <location>
        <begin position="300"/>
        <end position="369"/>
    </location>
</feature>
<comment type="similarity">
    <text evidence="2">Belongs to the MnmA/TRMU family.</text>
</comment>
<keyword evidence="16" id="KW-1185">Reference proteome</keyword>
<feature type="domain" description="tRNA-specific 2-thiouridylase MnmA-like C-terminal" evidence="13">
    <location>
        <begin position="860"/>
        <end position="892"/>
    </location>
</feature>
<evidence type="ECO:0000256" key="8">
    <source>
        <dbReference type="ARBA" id="ARBA00022840"/>
    </source>
</evidence>
<evidence type="ECO:0000313" key="16">
    <source>
        <dbReference type="Proteomes" id="UP000018201"/>
    </source>
</evidence>
<dbReference type="Gene3D" id="2.40.30.10">
    <property type="entry name" value="Translation factors"/>
    <property type="match status" value="1"/>
</dbReference>
<dbReference type="EMBL" id="HG695666">
    <property type="protein sequence ID" value="CDI86594.1"/>
    <property type="molecule type" value="Genomic_DNA"/>
</dbReference>
<keyword evidence="10" id="KW-1015">Disulfide bond</keyword>
<reference evidence="15" key="1">
    <citation type="submission" date="2013-10" db="EMBL/GenBank/DDBJ databases">
        <title>Genomic analysis of the causative agents of coccidiosis in chickens.</title>
        <authorList>
            <person name="Reid A.J."/>
            <person name="Blake D."/>
            <person name="Billington K."/>
            <person name="Browne H."/>
            <person name="Dunn M."/>
            <person name="Hung S."/>
            <person name="Kawahara F."/>
            <person name="Miranda-Saavedra D."/>
            <person name="Mourier T."/>
            <person name="Nagra H."/>
            <person name="Otto T.D."/>
            <person name="Rawlings N."/>
            <person name="Sanchez A."/>
            <person name="Sanders M."/>
            <person name="Subramaniam C."/>
            <person name="Tay Y."/>
            <person name="Dear P."/>
            <person name="Doerig C."/>
            <person name="Gruber A."/>
            <person name="Parkinson J."/>
            <person name="Shirley M."/>
            <person name="Wan K.L."/>
            <person name="Berriman M."/>
            <person name="Tomley F."/>
            <person name="Pain A."/>
        </authorList>
    </citation>
    <scope>NUCLEOTIDE SEQUENCE [LARGE SCALE GENOMIC DNA]</scope>
    <source>
        <strain evidence="15">Houghton</strain>
    </source>
</reference>
<evidence type="ECO:0000256" key="2">
    <source>
        <dbReference type="ARBA" id="ARBA00006191"/>
    </source>
</evidence>
<dbReference type="PANTHER" id="PTHR43052">
    <property type="match status" value="1"/>
</dbReference>
<evidence type="ECO:0000256" key="7">
    <source>
        <dbReference type="ARBA" id="ARBA00022741"/>
    </source>
</evidence>
<feature type="compositionally biased region" description="Basic and acidic residues" evidence="12">
    <location>
        <begin position="96"/>
        <end position="109"/>
    </location>
</feature>
<dbReference type="GO" id="GO:0005524">
    <property type="term" value="F:ATP binding"/>
    <property type="evidence" value="ECO:0007669"/>
    <property type="project" value="UniProtKB-KW"/>
</dbReference>
<dbReference type="InterPro" id="IPR051305">
    <property type="entry name" value="tRNA_2-thiouridylase_MnmA"/>
</dbReference>
<dbReference type="Pfam" id="PF20258">
    <property type="entry name" value="tRNA_Me_trans_C"/>
    <property type="match status" value="1"/>
</dbReference>
<comment type="function">
    <text evidence="1">Catalyzes the 2-thiolation of uridine at the wobble position (U34) of mitochondrial tRNA(Lys), tRNA(Glu) and tRNA(Gln). Required for the formation of 5-taurinomethyl-2-thiouridine (tm5s2U) of mitochondrial tRNA(Lys), tRNA(Glu), and tRNA(Gln) at the wobble position. ATP is required to activate the C2 atom of the wobble base.</text>
</comment>
<evidence type="ECO:0000259" key="13">
    <source>
        <dbReference type="Pfam" id="PF20258"/>
    </source>
</evidence>
<dbReference type="Gene3D" id="2.30.30.280">
    <property type="entry name" value="Adenine nucleotide alpha hydrolases-like domains"/>
    <property type="match status" value="1"/>
</dbReference>
<dbReference type="PANTHER" id="PTHR43052:SF1">
    <property type="entry name" value="TRNA-5-TAURINOMETHYLURIDINE 2-SULFURTRANSFERASE"/>
    <property type="match status" value="1"/>
</dbReference>
<sequence length="909" mass="95667">MIGLRVLACHAVSSAPAVAAGTALRAPPPGTPLPECAGTPHPLGCSGAFEAARRWINASKPIREAHTAEARLRVLMQQAVEGPLDGDPSKLSEMPPVRERQRAEGHKIDGPGGLKTDQVAAKYLAPLSSGVTLFGESRPVAGCAAAAAVRVALHFPAKLQQNGMSNNINRCSVGRSNSSRLCCAASRQGAKVYVWGESDSLVVGGLLQLLSGSLNGGTPCGVFYLAGLGPSKLLRRCNLLDMLPHTRIRGFREAVELILSSTCDLLQRCIRCEVGLPLGKGPPDFNGVEGGIPVGASCTASKPDWGETESPMLPTTTAPDTIPTSVKRGTGDGRTDGAQESLGELSDPFTLSANKRGPYLRQRGEPEPAVLKERSRAALPLGGGVGSEVHVLVSGGVDSAVSLLLMREWGFRAKPVFLKVWAPEAAQLKGQLRSQHHEGTLAVAAAAAAAAAACPWREDAESAAAVAAAAGLPLEVFPMQQQYWDRVIATFIEGARSGLTLNPDWSCNSLVKFGAFAQTLGDVDSPIVSGHYARIQMDGGTPRLLRGRDLAKDQSYFLSGLSTQQLSRSLFPVGALLKSQVRKLAADWHLPSSQRPDSQGLCFLGPLPVGQFLMHLLGEKEGPIFHFPSGALVGRHKGLWAFTAGQQKGVLPLLDPRLCRRCVGAGGVPPTLSGPWSVVGKVPEANALFVVSKEEERAAEDCVRILATEARDSPKCSGGPLLEAATKTDRRALLALALRQLRTCLRVDNVRWFKGEAPPEFAASAAAHGTPFRSDGSIVAAVAASMVAAAREGAPVLVAKPANDTLIKDTNEGVGLVVQVRHSAGFHGVAKHKFKVLWASEGPSQERLSGSSSCFSVPHEAELLLEEPDIGLAPGQIAAFYRGEECVGSARISPLQGLPVLKGILDKGN</sequence>
<dbReference type="GO" id="GO:0032259">
    <property type="term" value="P:methylation"/>
    <property type="evidence" value="ECO:0007669"/>
    <property type="project" value="UniProtKB-KW"/>
</dbReference>
<dbReference type="InterPro" id="IPR046885">
    <property type="entry name" value="MnmA-like_C"/>
</dbReference>
<dbReference type="InterPro" id="IPR023382">
    <property type="entry name" value="MnmA-like_central_sf"/>
</dbReference>
<dbReference type="InterPro" id="IPR014729">
    <property type="entry name" value="Rossmann-like_a/b/a_fold"/>
</dbReference>
<reference evidence="15" key="2">
    <citation type="submission" date="2013-10" db="EMBL/GenBank/DDBJ databases">
        <authorList>
            <person name="Aslett M."/>
        </authorList>
    </citation>
    <scope>NUCLEOTIDE SEQUENCE [LARGE SCALE GENOMIC DNA]</scope>
    <source>
        <strain evidence="15">Houghton</strain>
    </source>
</reference>
<keyword evidence="7" id="KW-0547">Nucleotide-binding</keyword>
<dbReference type="CDD" id="cd01998">
    <property type="entry name" value="MnmA_TRMU-like"/>
    <property type="match status" value="1"/>
</dbReference>
<dbReference type="GO" id="GO:0061708">
    <property type="term" value="F:tRNA-5-taurinomethyluridine 2-sulfurtransferase"/>
    <property type="evidence" value="ECO:0007669"/>
    <property type="project" value="UniProtKB-EC"/>
</dbReference>
<keyword evidence="9" id="KW-0694">RNA-binding</keyword>
<feature type="domain" description="tRNA-specific 2-thiouridylase MnmA-like central" evidence="14">
    <location>
        <begin position="611"/>
        <end position="691"/>
    </location>
</feature>
<keyword evidence="5 15" id="KW-0808">Transferase</keyword>